<protein>
    <submittedName>
        <fullName evidence="2">Endonuclease exonuclease phosphatase domain containing protein</fullName>
    </submittedName>
</protein>
<dbReference type="OrthoDB" id="5873147at2759"/>
<keyword evidence="1" id="KW-1185">Reference proteome</keyword>
<reference evidence="2" key="1">
    <citation type="submission" date="2020-12" db="UniProtKB">
        <authorList>
            <consortium name="WormBaseParasite"/>
        </authorList>
    </citation>
    <scope>IDENTIFICATION</scope>
    <source>
        <strain evidence="2">MHco3</strain>
    </source>
</reference>
<organism evidence="1 2">
    <name type="scientific">Haemonchus contortus</name>
    <name type="common">Barber pole worm</name>
    <dbReference type="NCBI Taxonomy" id="6289"/>
    <lineage>
        <taxon>Eukaryota</taxon>
        <taxon>Metazoa</taxon>
        <taxon>Ecdysozoa</taxon>
        <taxon>Nematoda</taxon>
        <taxon>Chromadorea</taxon>
        <taxon>Rhabditida</taxon>
        <taxon>Rhabditina</taxon>
        <taxon>Rhabditomorpha</taxon>
        <taxon>Strongyloidea</taxon>
        <taxon>Trichostrongylidae</taxon>
        <taxon>Haemonchus</taxon>
    </lineage>
</organism>
<name>A0A7I4XZB5_HAECO</name>
<dbReference type="AlphaFoldDB" id="A0A7I4XZB5"/>
<dbReference type="InterPro" id="IPR036691">
    <property type="entry name" value="Endo/exonu/phosph_ase_sf"/>
</dbReference>
<dbReference type="OMA" id="REPLSCT"/>
<dbReference type="WBParaSite" id="HCON_00031640-00001">
    <property type="protein sequence ID" value="HCON_00031640-00001"/>
    <property type="gene ID" value="HCON_00031640"/>
</dbReference>
<evidence type="ECO:0000313" key="1">
    <source>
        <dbReference type="Proteomes" id="UP000025227"/>
    </source>
</evidence>
<proteinExistence type="predicted"/>
<dbReference type="Gene3D" id="3.60.10.10">
    <property type="entry name" value="Endonuclease/exonuclease/phosphatase"/>
    <property type="match status" value="1"/>
</dbReference>
<accession>A0A7I4XZB5</accession>
<evidence type="ECO:0000313" key="2">
    <source>
        <dbReference type="WBParaSite" id="HCON_00031640-00001"/>
    </source>
</evidence>
<dbReference type="Proteomes" id="UP000025227">
    <property type="component" value="Unplaced"/>
</dbReference>
<sequence length="148" mass="16365">MTLLNPPILDRDLIVCTYNCQSVDSADRLSALIHETQLIEYHVIGLSETKRREPLSCTWNDGTLVYLGARETNSPSGGVGFIVSPGFSMYVQSVEFHGHRLATLTARLTGGLVTIIQAYAPTATSSKEEHDTFYKNSWSSRTERASLL</sequence>
<dbReference type="SUPFAM" id="SSF56219">
    <property type="entry name" value="DNase I-like"/>
    <property type="match status" value="1"/>
</dbReference>